<evidence type="ECO:0000256" key="4">
    <source>
        <dbReference type="ARBA" id="ARBA00022982"/>
    </source>
</evidence>
<dbReference type="InterPro" id="IPR017896">
    <property type="entry name" value="4Fe4S_Fe-S-bd"/>
</dbReference>
<evidence type="ECO:0000259" key="7">
    <source>
        <dbReference type="PROSITE" id="PS51379"/>
    </source>
</evidence>
<dbReference type="EMBL" id="CP009506">
    <property type="protein sequence ID" value="AKB28009.1"/>
    <property type="molecule type" value="Genomic_DNA"/>
</dbReference>
<keyword evidence="5" id="KW-0408">Iron</keyword>
<feature type="domain" description="4Fe-4S ferredoxin-type" evidence="7">
    <location>
        <begin position="2"/>
        <end position="31"/>
    </location>
</feature>
<dbReference type="GO" id="GO:0016491">
    <property type="term" value="F:oxidoreductase activity"/>
    <property type="evidence" value="ECO:0007669"/>
    <property type="project" value="UniProtKB-KW"/>
</dbReference>
<evidence type="ECO:0000256" key="6">
    <source>
        <dbReference type="ARBA" id="ARBA00023014"/>
    </source>
</evidence>
<dbReference type="Proteomes" id="UP000033111">
    <property type="component" value="Chromosome"/>
</dbReference>
<keyword evidence="9" id="KW-1185">Reference proteome</keyword>
<keyword evidence="2" id="KW-0004">4Fe-4S</keyword>
<gene>
    <name evidence="8" type="ORF">MSSIT_1290</name>
</gene>
<dbReference type="RefSeq" id="WP_048171098.1">
    <property type="nucleotide sequence ID" value="NZ_CP009506.1"/>
</dbReference>
<evidence type="ECO:0000256" key="1">
    <source>
        <dbReference type="ARBA" id="ARBA00022448"/>
    </source>
</evidence>
<dbReference type="KEGG" id="msw:MSSIT_1290"/>
<evidence type="ECO:0000313" key="9">
    <source>
        <dbReference type="Proteomes" id="UP000033111"/>
    </source>
</evidence>
<keyword evidence="8" id="KW-0560">Oxidoreductase</keyword>
<evidence type="ECO:0000313" key="8">
    <source>
        <dbReference type="EMBL" id="AKB28009.1"/>
    </source>
</evidence>
<accession>A0A0E3P5S1</accession>
<dbReference type="GeneID" id="24860110"/>
<keyword evidence="3" id="KW-0479">Metal-binding</keyword>
<dbReference type="SUPFAM" id="SSF54862">
    <property type="entry name" value="4Fe-4S ferredoxins"/>
    <property type="match status" value="2"/>
</dbReference>
<dbReference type="PANTHER" id="PTHR42859">
    <property type="entry name" value="OXIDOREDUCTASE"/>
    <property type="match status" value="1"/>
</dbReference>
<dbReference type="AlphaFoldDB" id="A0A0E3P5S1"/>
<evidence type="ECO:0000256" key="5">
    <source>
        <dbReference type="ARBA" id="ARBA00023004"/>
    </source>
</evidence>
<dbReference type="HOGENOM" id="CLU_043374_3_1_2"/>
<evidence type="ECO:0000256" key="2">
    <source>
        <dbReference type="ARBA" id="ARBA00022485"/>
    </source>
</evidence>
<feature type="domain" description="4Fe-4S ferredoxin-type" evidence="7">
    <location>
        <begin position="51"/>
        <end position="83"/>
    </location>
</feature>
<keyword evidence="1" id="KW-0813">Transport</keyword>
<proteinExistence type="predicted"/>
<protein>
    <submittedName>
        <fullName evidence="8">CO dehydrogenase iron-sulfur protein CooF</fullName>
        <ecNumber evidence="8">1.2.99.2</ecNumber>
    </submittedName>
</protein>
<organism evidence="8 9">
    <name type="scientific">Methanosarcina siciliae T4/M</name>
    <dbReference type="NCBI Taxonomy" id="1434120"/>
    <lineage>
        <taxon>Archaea</taxon>
        <taxon>Methanobacteriati</taxon>
        <taxon>Methanobacteriota</taxon>
        <taxon>Stenosarchaea group</taxon>
        <taxon>Methanomicrobia</taxon>
        <taxon>Methanosarcinales</taxon>
        <taxon>Methanosarcinaceae</taxon>
        <taxon>Methanosarcina</taxon>
    </lineage>
</organism>
<dbReference type="GO" id="GO:0051539">
    <property type="term" value="F:4 iron, 4 sulfur cluster binding"/>
    <property type="evidence" value="ECO:0007669"/>
    <property type="project" value="UniProtKB-KW"/>
</dbReference>
<dbReference type="PATRIC" id="fig|1434120.4.peg.1646"/>
<dbReference type="Pfam" id="PF13247">
    <property type="entry name" value="Fer4_11"/>
    <property type="match status" value="2"/>
</dbReference>
<name>A0A0E3P5S1_9EURY</name>
<dbReference type="PROSITE" id="PS51379">
    <property type="entry name" value="4FE4S_FER_2"/>
    <property type="match status" value="2"/>
</dbReference>
<dbReference type="OrthoDB" id="2837at2157"/>
<dbReference type="Gene3D" id="3.30.70.20">
    <property type="match status" value="2"/>
</dbReference>
<sequence>MKDLIIRPERCMSCHSCEIACVVSHSKSKNIFSAIREDPAPGKRISVELLPALGASMPVTCRHCKDASCVSVCPTKALTQDTDTEAVILNLERCVDCWTCSTVCTRFLSLYQLILATGCRNSSMLCNYKIIDSRTENGTVIKCDFCDGRELPACVEACPTHALAFAEVERR</sequence>
<reference evidence="8 9" key="1">
    <citation type="submission" date="2014-07" db="EMBL/GenBank/DDBJ databases">
        <title>Methanogenic archaea and the global carbon cycle.</title>
        <authorList>
            <person name="Henriksen J.R."/>
            <person name="Luke J."/>
            <person name="Reinhart S."/>
            <person name="Benedict M.N."/>
            <person name="Youngblut N.D."/>
            <person name="Metcalf M.E."/>
            <person name="Whitaker R.J."/>
            <person name="Metcalf W.W."/>
        </authorList>
    </citation>
    <scope>NUCLEOTIDE SEQUENCE [LARGE SCALE GENOMIC DNA]</scope>
    <source>
        <strain evidence="8 9">T4/M</strain>
    </source>
</reference>
<keyword evidence="6" id="KW-0411">Iron-sulfur</keyword>
<dbReference type="EC" id="1.2.99.2" evidence="8"/>
<dbReference type="PANTHER" id="PTHR42859:SF10">
    <property type="entry name" value="DIMETHYLSULFOXIDE REDUCTASE CHAIN B"/>
    <property type="match status" value="1"/>
</dbReference>
<keyword evidence="4" id="KW-0249">Electron transport</keyword>
<dbReference type="GO" id="GO:0046872">
    <property type="term" value="F:metal ion binding"/>
    <property type="evidence" value="ECO:0007669"/>
    <property type="project" value="UniProtKB-KW"/>
</dbReference>
<dbReference type="InterPro" id="IPR050294">
    <property type="entry name" value="RnfB_subfamily"/>
</dbReference>
<evidence type="ECO:0000256" key="3">
    <source>
        <dbReference type="ARBA" id="ARBA00022723"/>
    </source>
</evidence>